<dbReference type="GO" id="GO:0005886">
    <property type="term" value="C:plasma membrane"/>
    <property type="evidence" value="ECO:0007669"/>
    <property type="project" value="UniProtKB-SubCell"/>
</dbReference>
<reference evidence="8 9" key="1">
    <citation type="submission" date="2015-11" db="EMBL/GenBank/DDBJ databases">
        <title>Evidence for parallel genomic evolution in an endosymbiosis of termite gut flagellates.</title>
        <authorList>
            <person name="Zheng H."/>
        </authorList>
    </citation>
    <scope>NUCLEOTIDE SEQUENCE [LARGE SCALE GENOMIC DNA]</scope>
    <source>
        <strain evidence="8 9">CET450</strain>
    </source>
</reference>
<dbReference type="Pfam" id="PF03772">
    <property type="entry name" value="Competence"/>
    <property type="match status" value="1"/>
</dbReference>
<proteinExistence type="predicted"/>
<comment type="subcellular location">
    <subcellularLocation>
        <location evidence="1">Cell membrane</location>
        <topology evidence="1">Multi-pass membrane protein</topology>
    </subcellularLocation>
</comment>
<evidence type="ECO:0000259" key="7">
    <source>
        <dbReference type="Pfam" id="PF03772"/>
    </source>
</evidence>
<evidence type="ECO:0000256" key="5">
    <source>
        <dbReference type="ARBA" id="ARBA00023136"/>
    </source>
</evidence>
<dbReference type="Proteomes" id="UP000095237">
    <property type="component" value="Unassembled WGS sequence"/>
</dbReference>
<dbReference type="InterPro" id="IPR004477">
    <property type="entry name" value="ComEC_N"/>
</dbReference>
<evidence type="ECO:0000256" key="4">
    <source>
        <dbReference type="ARBA" id="ARBA00022989"/>
    </source>
</evidence>
<evidence type="ECO:0000313" key="8">
    <source>
        <dbReference type="EMBL" id="OEG69072.1"/>
    </source>
</evidence>
<dbReference type="NCBIfam" id="TIGR00360">
    <property type="entry name" value="ComEC_N-term"/>
    <property type="match status" value="1"/>
</dbReference>
<evidence type="ECO:0000256" key="3">
    <source>
        <dbReference type="ARBA" id="ARBA00022692"/>
    </source>
</evidence>
<dbReference type="PANTHER" id="PTHR30619:SF1">
    <property type="entry name" value="RECOMBINATION PROTEIN 2"/>
    <property type="match status" value="1"/>
</dbReference>
<feature type="transmembrane region" description="Helical" evidence="6">
    <location>
        <begin position="146"/>
        <end position="167"/>
    </location>
</feature>
<evidence type="ECO:0000256" key="6">
    <source>
        <dbReference type="SAM" id="Phobius"/>
    </source>
</evidence>
<keyword evidence="2" id="KW-1003">Cell membrane</keyword>
<dbReference type="InterPro" id="IPR052159">
    <property type="entry name" value="Competence_DNA_uptake"/>
</dbReference>
<evidence type="ECO:0000256" key="2">
    <source>
        <dbReference type="ARBA" id="ARBA00022475"/>
    </source>
</evidence>
<keyword evidence="9" id="KW-1185">Reference proteome</keyword>
<comment type="caution">
    <text evidence="8">The sequence shown here is derived from an EMBL/GenBank/DDBJ whole genome shotgun (WGS) entry which is preliminary data.</text>
</comment>
<accession>A0A1E5IF09</accession>
<evidence type="ECO:0000256" key="1">
    <source>
        <dbReference type="ARBA" id="ARBA00004651"/>
    </source>
</evidence>
<keyword evidence="5 6" id="KW-0472">Membrane</keyword>
<keyword evidence="3 6" id="KW-0812">Transmembrane</keyword>
<protein>
    <recommendedName>
        <fullName evidence="7">ComEC/Rec2-related protein domain-containing protein</fullName>
    </recommendedName>
</protein>
<organism evidence="8 9">
    <name type="scientific">Endomicrobium trichonymphae</name>
    <dbReference type="NCBI Taxonomy" id="1408204"/>
    <lineage>
        <taxon>Bacteria</taxon>
        <taxon>Pseudomonadati</taxon>
        <taxon>Elusimicrobiota</taxon>
        <taxon>Endomicrobiia</taxon>
        <taxon>Endomicrobiales</taxon>
        <taxon>Endomicrobiaceae</taxon>
        <taxon>Candidatus Endomicrobiellum</taxon>
    </lineage>
</organism>
<feature type="transmembrane region" description="Helical" evidence="6">
    <location>
        <begin position="71"/>
        <end position="94"/>
    </location>
</feature>
<feature type="domain" description="ComEC/Rec2-related protein" evidence="7">
    <location>
        <begin position="51"/>
        <end position="165"/>
    </location>
</feature>
<keyword evidence="4 6" id="KW-1133">Transmembrane helix</keyword>
<dbReference type="EMBL" id="LNVX01000863">
    <property type="protein sequence ID" value="OEG69072.1"/>
    <property type="molecule type" value="Genomic_DNA"/>
</dbReference>
<dbReference type="AlphaFoldDB" id="A0A1E5IF09"/>
<evidence type="ECO:0000313" key="9">
    <source>
        <dbReference type="Proteomes" id="UP000095237"/>
    </source>
</evidence>
<gene>
    <name evidence="8" type="ORF">ATZ36_11705</name>
</gene>
<name>A0A1E5IF09_ENDTX</name>
<sequence length="168" mass="18951">MCVVLDISSFDHIDHSKSNIIKKLDFAFRQDIIKKFDGYFKRPYSDVLKSIIIGDKSTLSWDIKNSFSGSWIMHILVVSGLHVGFISIIVLFILKLAGAVFKKSFAVKHSFYIFYCFVTDANLPALRSAVMFSCVIFSLSLDREPLIYNSFALSALIIPIIPPATIVF</sequence>
<dbReference type="PANTHER" id="PTHR30619">
    <property type="entry name" value="DNA INTERNALIZATION/COMPETENCE PROTEIN COMEC/REC2"/>
    <property type="match status" value="1"/>
</dbReference>